<reference evidence="1 2" key="1">
    <citation type="submission" date="2017-07" db="EMBL/GenBank/DDBJ databases">
        <authorList>
            <person name="Talla V."/>
            <person name="Backstrom N."/>
        </authorList>
    </citation>
    <scope>NUCLEOTIDE SEQUENCE [LARGE SCALE GENOMIC DNA]</scope>
</reference>
<keyword evidence="2" id="KW-1185">Reference proteome</keyword>
<dbReference type="AlphaFoldDB" id="A0A5E4PSK7"/>
<dbReference type="Proteomes" id="UP000324832">
    <property type="component" value="Unassembled WGS sequence"/>
</dbReference>
<gene>
    <name evidence="1" type="ORF">LSINAPIS_LOCUS1665</name>
</gene>
<evidence type="ECO:0000313" key="2">
    <source>
        <dbReference type="Proteomes" id="UP000324832"/>
    </source>
</evidence>
<protein>
    <submittedName>
        <fullName evidence="1">Uncharacterized protein</fullName>
    </submittedName>
</protein>
<evidence type="ECO:0000313" key="1">
    <source>
        <dbReference type="EMBL" id="VVC88246.1"/>
    </source>
</evidence>
<sequence length="55" mass="6488">MDTHKYIKQEDVEQDIQVESIGVDENTNEYEDEQIVKQEIEERKQEPAGNKSHNV</sequence>
<name>A0A5E4PSK7_9NEOP</name>
<proteinExistence type="predicted"/>
<organism evidence="1 2">
    <name type="scientific">Leptidea sinapis</name>
    <dbReference type="NCBI Taxonomy" id="189913"/>
    <lineage>
        <taxon>Eukaryota</taxon>
        <taxon>Metazoa</taxon>
        <taxon>Ecdysozoa</taxon>
        <taxon>Arthropoda</taxon>
        <taxon>Hexapoda</taxon>
        <taxon>Insecta</taxon>
        <taxon>Pterygota</taxon>
        <taxon>Neoptera</taxon>
        <taxon>Endopterygota</taxon>
        <taxon>Lepidoptera</taxon>
        <taxon>Glossata</taxon>
        <taxon>Ditrysia</taxon>
        <taxon>Papilionoidea</taxon>
        <taxon>Pieridae</taxon>
        <taxon>Dismorphiinae</taxon>
        <taxon>Leptidea</taxon>
    </lineage>
</organism>
<dbReference type="EMBL" id="FZQP02000270">
    <property type="protein sequence ID" value="VVC88246.1"/>
    <property type="molecule type" value="Genomic_DNA"/>
</dbReference>
<accession>A0A5E4PSK7</accession>